<evidence type="ECO:0000256" key="2">
    <source>
        <dbReference type="ARBA" id="ARBA00022741"/>
    </source>
</evidence>
<dbReference type="Proteomes" id="UP000235093">
    <property type="component" value="Unassembled WGS sequence"/>
</dbReference>
<dbReference type="PANTHER" id="PTHR43776">
    <property type="entry name" value="TRANSPORT ATP-BINDING PROTEIN"/>
    <property type="match status" value="1"/>
</dbReference>
<keyword evidence="3 5" id="KW-0067">ATP-binding</keyword>
<dbReference type="Pfam" id="PF08352">
    <property type="entry name" value="oligo_HPY"/>
    <property type="match status" value="2"/>
</dbReference>
<dbReference type="EMBL" id="NIHT01000007">
    <property type="protein sequence ID" value="PLT76123.1"/>
    <property type="molecule type" value="Genomic_DNA"/>
</dbReference>
<dbReference type="InterPro" id="IPR017871">
    <property type="entry name" value="ABC_transporter-like_CS"/>
</dbReference>
<evidence type="ECO:0000256" key="3">
    <source>
        <dbReference type="ARBA" id="ARBA00022840"/>
    </source>
</evidence>
<dbReference type="NCBIfam" id="NF008453">
    <property type="entry name" value="PRK11308.1"/>
    <property type="match status" value="2"/>
</dbReference>
<reference evidence="5 6" key="1">
    <citation type="journal article" date="2017" name="Genome Med.">
        <title>A novel Ruminococcus gnavus clade enriched in inflammatory bowel disease patients.</title>
        <authorList>
            <person name="Hall A.B."/>
            <person name="Yassour M."/>
            <person name="Sauk J."/>
            <person name="Garner A."/>
            <person name="Jiang X."/>
            <person name="Arthur T."/>
            <person name="Lagoudas G.K."/>
            <person name="Vatanen T."/>
            <person name="Fornelos N."/>
            <person name="Wilson R."/>
            <person name="Bertha M."/>
            <person name="Cohen M."/>
            <person name="Garber J."/>
            <person name="Khalili H."/>
            <person name="Gevers D."/>
            <person name="Ananthakrishnan A.N."/>
            <person name="Kugathasan S."/>
            <person name="Lander E.S."/>
            <person name="Blainey P."/>
            <person name="Vlamakis H."/>
            <person name="Xavier R.J."/>
            <person name="Huttenhower C."/>
        </authorList>
    </citation>
    <scope>NUCLEOTIDE SEQUENCE [LARGE SCALE GENOMIC DNA]</scope>
    <source>
        <strain evidence="5 6">RJX1125</strain>
    </source>
</reference>
<dbReference type="GO" id="GO:0005524">
    <property type="term" value="F:ATP binding"/>
    <property type="evidence" value="ECO:0007669"/>
    <property type="project" value="UniProtKB-KW"/>
</dbReference>
<dbReference type="SUPFAM" id="SSF52540">
    <property type="entry name" value="P-loop containing nucleoside triphosphate hydrolases"/>
    <property type="match status" value="2"/>
</dbReference>
<dbReference type="GO" id="GO:0016887">
    <property type="term" value="F:ATP hydrolysis activity"/>
    <property type="evidence" value="ECO:0007669"/>
    <property type="project" value="InterPro"/>
</dbReference>
<gene>
    <name evidence="5" type="ORF">CDL23_05670</name>
</gene>
<feature type="domain" description="ABC transporter" evidence="4">
    <location>
        <begin position="4"/>
        <end position="234"/>
    </location>
</feature>
<dbReference type="InterPro" id="IPR003439">
    <property type="entry name" value="ABC_transporter-like_ATP-bd"/>
</dbReference>
<evidence type="ECO:0000313" key="5">
    <source>
        <dbReference type="EMBL" id="PLT76123.1"/>
    </source>
</evidence>
<accession>A0A2N5PLU8</accession>
<dbReference type="PROSITE" id="PS00211">
    <property type="entry name" value="ABC_TRANSPORTER_1"/>
    <property type="match status" value="2"/>
</dbReference>
<dbReference type="GO" id="GO:0015833">
    <property type="term" value="P:peptide transport"/>
    <property type="evidence" value="ECO:0007669"/>
    <property type="project" value="InterPro"/>
</dbReference>
<comment type="caution">
    <text evidence="5">The sequence shown here is derived from an EMBL/GenBank/DDBJ whole genome shotgun (WGS) entry which is preliminary data.</text>
</comment>
<evidence type="ECO:0000313" key="6">
    <source>
        <dbReference type="Proteomes" id="UP000235093"/>
    </source>
</evidence>
<evidence type="ECO:0000259" key="4">
    <source>
        <dbReference type="PROSITE" id="PS50893"/>
    </source>
</evidence>
<dbReference type="InterPro" id="IPR013563">
    <property type="entry name" value="Oligopep_ABC_C"/>
</dbReference>
<dbReference type="Pfam" id="PF00005">
    <property type="entry name" value="ABC_tran"/>
    <property type="match status" value="2"/>
</dbReference>
<protein>
    <submittedName>
        <fullName evidence="5">Glutathione ABC transporter ATP-binding protein</fullName>
    </submittedName>
</protein>
<feature type="domain" description="ABC transporter" evidence="4">
    <location>
        <begin position="254"/>
        <end position="486"/>
    </location>
</feature>
<dbReference type="Gene3D" id="3.40.50.300">
    <property type="entry name" value="P-loop containing nucleotide triphosphate hydrolases"/>
    <property type="match status" value="2"/>
</dbReference>
<keyword evidence="1" id="KW-0813">Transport</keyword>
<keyword evidence="2" id="KW-0547">Nucleotide-binding</keyword>
<organism evidence="5 6">
    <name type="scientific">Mediterraneibacter gnavus</name>
    <name type="common">Ruminococcus gnavus</name>
    <dbReference type="NCBI Taxonomy" id="33038"/>
    <lineage>
        <taxon>Bacteria</taxon>
        <taxon>Bacillati</taxon>
        <taxon>Bacillota</taxon>
        <taxon>Clostridia</taxon>
        <taxon>Lachnospirales</taxon>
        <taxon>Lachnospiraceae</taxon>
        <taxon>Mediterraneibacter</taxon>
    </lineage>
</organism>
<evidence type="ECO:0000256" key="1">
    <source>
        <dbReference type="ARBA" id="ARBA00022448"/>
    </source>
</evidence>
<dbReference type="InterPro" id="IPR003593">
    <property type="entry name" value="AAA+_ATPase"/>
</dbReference>
<sequence>MKLLEVENLTVQYPGSANLACKVSFQVESGELLGIAGASGAGKSTAMLALMGILPEQVQITSEKLKQHGTKAMIFQDASASLNPLVRVGKQLTETILAHQRCTGKEARERAETLLDEVGIQDPGQRMKQYPFELSGGMKQRVAIAIALACNPDLIIADEPTTALDVTVQRQILDLLKKIAEETHTAIVLVSHDLGVIASMCSRVLVMKEGRIVEEGSMEQIFYEPAHPYTKKLSDMARKLYQVPEKKKTGEVILRTQGLGRSFVKNSLFGKSRSLEAVEPLSFEIHKGETFGLVGESGSGKTTLARMLTGIIPPSCGSFSCEGKIQMIFQEASASFDPEFSLERILEEPLVIQKKGSKKEREKRVAEMLGLVQMEKIDVRKTTAALSGGQRQRIAVARALLLNPELLICDESFSSQDILTQSRLLELLEEIQRKTQLSYMFISHDLQVVRRISQRMGVMYLGSMVEQGLTAEIYEEPWHPYTKELLRAMLPLDPKKAARQKRLILKETRNRSQDTENGCPYAPRCRYAMECCHKEKPGSYRFGEREVRCFLYSEAHTKKRAKDYHMTSQI</sequence>
<dbReference type="InterPro" id="IPR027417">
    <property type="entry name" value="P-loop_NTPase"/>
</dbReference>
<dbReference type="SMART" id="SM00382">
    <property type="entry name" value="AAA"/>
    <property type="match status" value="2"/>
</dbReference>
<name>A0A2N5PLU8_MEDGN</name>
<dbReference type="PROSITE" id="PS50893">
    <property type="entry name" value="ABC_TRANSPORTER_2"/>
    <property type="match status" value="2"/>
</dbReference>
<dbReference type="NCBIfam" id="TIGR01727">
    <property type="entry name" value="oligo_HPY"/>
    <property type="match status" value="1"/>
</dbReference>
<dbReference type="CDD" id="cd03257">
    <property type="entry name" value="ABC_NikE_OppD_transporters"/>
    <property type="match status" value="2"/>
</dbReference>
<dbReference type="GO" id="GO:0055085">
    <property type="term" value="P:transmembrane transport"/>
    <property type="evidence" value="ECO:0007669"/>
    <property type="project" value="UniProtKB-ARBA"/>
</dbReference>
<dbReference type="InterPro" id="IPR050319">
    <property type="entry name" value="ABC_transp_ATP-bind"/>
</dbReference>
<proteinExistence type="predicted"/>
<dbReference type="AlphaFoldDB" id="A0A2N5PLU8"/>
<dbReference type="RefSeq" id="WP_101883848.1">
    <property type="nucleotide sequence ID" value="NZ_CP176629.1"/>
</dbReference>